<reference evidence="1 2" key="1">
    <citation type="submission" date="2018-05" db="EMBL/GenBank/DDBJ databases">
        <title>Pararhodobacter marina sp. nov., isolated from deep-sea water of the Indian Ocean.</title>
        <authorList>
            <person name="Lai Q.Sr."/>
            <person name="Liu X."/>
            <person name="Shao Z."/>
        </authorList>
    </citation>
    <scope>NUCLEOTIDE SEQUENCE [LARGE SCALE GENOMIC DNA]</scope>
    <source>
        <strain evidence="1 2">CIC4N-9</strain>
    </source>
</reference>
<name>A0A2U2CEH8_9RHOB</name>
<keyword evidence="2" id="KW-1185">Reference proteome</keyword>
<accession>A0A2U2CEH8</accession>
<dbReference type="GeneID" id="94364491"/>
<dbReference type="OrthoDB" id="154708at2"/>
<organism evidence="1 2">
    <name type="scientific">Pararhodobacter marinus</name>
    <dbReference type="NCBI Taxonomy" id="2184063"/>
    <lineage>
        <taxon>Bacteria</taxon>
        <taxon>Pseudomonadati</taxon>
        <taxon>Pseudomonadota</taxon>
        <taxon>Alphaproteobacteria</taxon>
        <taxon>Rhodobacterales</taxon>
        <taxon>Paracoccaceae</taxon>
        <taxon>Pararhodobacter</taxon>
    </lineage>
</organism>
<proteinExistence type="predicted"/>
<dbReference type="RefSeq" id="WP_109532437.1">
    <property type="nucleotide sequence ID" value="NZ_QEYD01000003.1"/>
</dbReference>
<sequence>MHDLPDLTPDCASCAALCCMALPFDAGEDFAFDKPALHPCPNLSGHACTIHERLDAEGFRGCTLYDCLGAGQRVVHEVFDGADWRQDAALRAPMGEALLLMRRIHAALELLKATERMVLPRDLTAERDALMTLYAPAERWTPERLRAVAASGLETRLRSFLTALRPHV</sequence>
<dbReference type="AlphaFoldDB" id="A0A2U2CEH8"/>
<evidence type="ECO:0000313" key="2">
    <source>
        <dbReference type="Proteomes" id="UP000244940"/>
    </source>
</evidence>
<protein>
    <recommendedName>
        <fullName evidence="3">Pentapeptide repeat-containing protein</fullName>
    </recommendedName>
</protein>
<evidence type="ECO:0000313" key="1">
    <source>
        <dbReference type="EMBL" id="PWE30293.1"/>
    </source>
</evidence>
<dbReference type="EMBL" id="QEYD01000003">
    <property type="protein sequence ID" value="PWE30293.1"/>
    <property type="molecule type" value="Genomic_DNA"/>
</dbReference>
<dbReference type="Proteomes" id="UP000244940">
    <property type="component" value="Unassembled WGS sequence"/>
</dbReference>
<gene>
    <name evidence="1" type="ORF">C4N9_06295</name>
</gene>
<comment type="caution">
    <text evidence="1">The sequence shown here is derived from an EMBL/GenBank/DDBJ whole genome shotgun (WGS) entry which is preliminary data.</text>
</comment>
<evidence type="ECO:0008006" key="3">
    <source>
        <dbReference type="Google" id="ProtNLM"/>
    </source>
</evidence>